<feature type="domain" description="BT4734-like N-terminal" evidence="2">
    <location>
        <begin position="61"/>
        <end position="188"/>
    </location>
</feature>
<accession>A0A6G1U0D7</accession>
<evidence type="ECO:0000259" key="2">
    <source>
        <dbReference type="Pfam" id="PF08800"/>
    </source>
</evidence>
<dbReference type="Proteomes" id="UP000480425">
    <property type="component" value="Unassembled WGS sequence"/>
</dbReference>
<dbReference type="AlphaFoldDB" id="A0A6G1U0D7"/>
<gene>
    <name evidence="4" type="ORF">F7D73_08605</name>
</gene>
<dbReference type="PANTHER" id="PTHR34985">
    <property type="entry name" value="SLR0554 PROTEIN"/>
    <property type="match status" value="1"/>
</dbReference>
<proteinExistence type="predicted"/>
<dbReference type="PANTHER" id="PTHR34985:SF1">
    <property type="entry name" value="SLR0554 PROTEIN"/>
    <property type="match status" value="1"/>
</dbReference>
<dbReference type="RefSeq" id="WP_153123899.1">
    <property type="nucleotide sequence ID" value="NZ_VZCB01000072.1"/>
</dbReference>
<evidence type="ECO:0000313" key="4">
    <source>
        <dbReference type="EMBL" id="MQN81012.1"/>
    </source>
</evidence>
<dbReference type="Pfam" id="PF08800">
    <property type="entry name" value="BT4734-like_N"/>
    <property type="match status" value="1"/>
</dbReference>
<evidence type="ECO:0000259" key="3">
    <source>
        <dbReference type="Pfam" id="PF12990"/>
    </source>
</evidence>
<comment type="caution">
    <text evidence="4">The sequence shown here is derived from an EMBL/GenBank/DDBJ whole genome shotgun (WGS) entry which is preliminary data.</text>
</comment>
<evidence type="ECO:0000313" key="5">
    <source>
        <dbReference type="Proteomes" id="UP000480425"/>
    </source>
</evidence>
<dbReference type="InterPro" id="IPR007936">
    <property type="entry name" value="VapE-like_dom"/>
</dbReference>
<protein>
    <submittedName>
        <fullName evidence="4">Helicase</fullName>
    </submittedName>
</protein>
<dbReference type="Pfam" id="PF05272">
    <property type="entry name" value="VapE-like_dom"/>
    <property type="match status" value="1"/>
</dbReference>
<keyword evidence="4" id="KW-0378">Hydrolase</keyword>
<dbReference type="GO" id="GO:0004386">
    <property type="term" value="F:helicase activity"/>
    <property type="evidence" value="ECO:0007669"/>
    <property type="project" value="UniProtKB-KW"/>
</dbReference>
<keyword evidence="4" id="KW-0347">Helicase</keyword>
<dbReference type="InterPro" id="IPR014907">
    <property type="entry name" value="BT4734-like_N"/>
</dbReference>
<reference evidence="4 5" key="1">
    <citation type="submission" date="2019-09" db="EMBL/GenBank/DDBJ databases">
        <title>Distinct polysaccharide growth profiles of human intestinal Prevotella copri isolates.</title>
        <authorList>
            <person name="Fehlner-Peach H."/>
            <person name="Magnabosco C."/>
            <person name="Raghavan V."/>
            <person name="Scher J.U."/>
            <person name="Tett A."/>
            <person name="Cox L.M."/>
            <person name="Gottsegen C."/>
            <person name="Watters A."/>
            <person name="Wiltshire- Gordon J.D."/>
            <person name="Segata N."/>
            <person name="Bonneau R."/>
            <person name="Littman D.R."/>
        </authorList>
    </citation>
    <scope>NUCLEOTIDE SEQUENCE [LARGE SCALE GENOMIC DNA]</scope>
    <source>
        <strain evidence="5">iA622</strain>
    </source>
</reference>
<organism evidence="4 5">
    <name type="scientific">Segatella copri</name>
    <dbReference type="NCBI Taxonomy" id="165179"/>
    <lineage>
        <taxon>Bacteria</taxon>
        <taxon>Pseudomonadati</taxon>
        <taxon>Bacteroidota</taxon>
        <taxon>Bacteroidia</taxon>
        <taxon>Bacteroidales</taxon>
        <taxon>Prevotellaceae</taxon>
        <taxon>Segatella</taxon>
    </lineage>
</organism>
<dbReference type="InterPro" id="IPR024450">
    <property type="entry name" value="DUF3874"/>
</dbReference>
<keyword evidence="4" id="KW-0067">ATP-binding</keyword>
<name>A0A6G1U0D7_9BACT</name>
<evidence type="ECO:0000259" key="1">
    <source>
        <dbReference type="Pfam" id="PF05272"/>
    </source>
</evidence>
<keyword evidence="4" id="KW-0547">Nucleotide-binding</keyword>
<dbReference type="OrthoDB" id="9801888at2"/>
<dbReference type="EMBL" id="VZCB01000072">
    <property type="protein sequence ID" value="MQN81012.1"/>
    <property type="molecule type" value="Genomic_DNA"/>
</dbReference>
<feature type="domain" description="DUF3874" evidence="3">
    <location>
        <begin position="620"/>
        <end position="690"/>
    </location>
</feature>
<sequence length="693" mass="79824">MKFTITRINRQNKLMVSTKTVDSFLERIAKDDAKQSVTRFRMSVPLMEGDYQYYKGIGEWQHVYPAAEFSKDESGNLVFQKSNGLVILHFINLMTNQEKNAAKTAASLLPMTFAAIEGADGRSLIVLVNISNEEGKIPTKEEEADLLYQSAYEQVKTLYQAQVHATIKPEKPSLESNFMLTMDASPYYNNKAVAMRIASNQFAVATAPKSIDDLKAYDDYEFLYRKASEETMTEMKKANISWKNDNDRFLASLSAIAIKLCNMGLSEEETFVHIRRNNWSKVAEEQLRQIVGTAYDSHSKDKRVEKSASARKGRADILQMINYLESRYQFRYNTVMKYTEYRPNNSWIGDFKPVDARVQKSMTLAVQIADIHVSIKDVRNFLESDRIRNYSPIESYLYDCLGKWDGKDRIRALARTVPTNNPHWEDWFYTWFLGMVDQWRGVYRKQYGNSTMPLLISKQGYNKSTFCRRLIPAELSWGFTDNMILSEKRQVLQAMSQFLLINLDEFNQISPQVQQGFLKNLLQLPTVKIKPPYGSHVQEFPRLASFIATSNMTDILADPSGNRRFLGVELTGPIDVSGRLNYEQLYAQAMQALERGEKSYFDAKETAIIMQHNRQFEQISPIKQCFLEVFEPTDDLKEGEYLMAAAIFDILKQKFGSSLQVSSIQKLGRELQNIEGLKNRRTRFGTEYLVVKK</sequence>
<feature type="domain" description="Virulence-associated protein E-like" evidence="1">
    <location>
        <begin position="400"/>
        <end position="617"/>
    </location>
</feature>
<dbReference type="Pfam" id="PF12990">
    <property type="entry name" value="DUF3874"/>
    <property type="match status" value="1"/>
</dbReference>